<proteinExistence type="inferred from homology"/>
<evidence type="ECO:0000256" key="2">
    <source>
        <dbReference type="ARBA" id="ARBA00022741"/>
    </source>
</evidence>
<comment type="catalytic activity">
    <reaction evidence="4">
        <text>2 cob(II)yrinate a,c diamide + reduced [electron-transfer flavoprotein] + 2 ATP = 2 adenosylcob(III)yrinate a,c-diamide + 2 triphosphate + oxidized [electron-transfer flavoprotein] + 3 H(+)</text>
        <dbReference type="Rhea" id="RHEA:11528"/>
        <dbReference type="Rhea" id="RHEA-COMP:10685"/>
        <dbReference type="Rhea" id="RHEA-COMP:10686"/>
        <dbReference type="ChEBI" id="CHEBI:15378"/>
        <dbReference type="ChEBI" id="CHEBI:18036"/>
        <dbReference type="ChEBI" id="CHEBI:30616"/>
        <dbReference type="ChEBI" id="CHEBI:57692"/>
        <dbReference type="ChEBI" id="CHEBI:58307"/>
        <dbReference type="ChEBI" id="CHEBI:58503"/>
        <dbReference type="ChEBI" id="CHEBI:58537"/>
        <dbReference type="EC" id="2.5.1.17"/>
    </reaction>
</comment>
<dbReference type="UniPathway" id="UPA00148">
    <property type="reaction ID" value="UER00233"/>
</dbReference>
<name>A0A1F6YB23_9BACT</name>
<keyword evidence="2 4" id="KW-0547">Nucleotide-binding</keyword>
<reference evidence="6 7" key="1">
    <citation type="journal article" date="2016" name="Nat. Commun.">
        <title>Thousands of microbial genomes shed light on interconnected biogeochemical processes in an aquifer system.</title>
        <authorList>
            <person name="Anantharaman K."/>
            <person name="Brown C.T."/>
            <person name="Hug L.A."/>
            <person name="Sharon I."/>
            <person name="Castelle C.J."/>
            <person name="Probst A.J."/>
            <person name="Thomas B.C."/>
            <person name="Singh A."/>
            <person name="Wilkins M.J."/>
            <person name="Karaoz U."/>
            <person name="Brodie E.L."/>
            <person name="Williams K.H."/>
            <person name="Hubbard S.S."/>
            <person name="Banfield J.F."/>
        </authorList>
    </citation>
    <scope>NUCLEOTIDE SEQUENCE [LARGE SCALE GENOMIC DNA]</scope>
</reference>
<dbReference type="NCBIfam" id="TIGR00636">
    <property type="entry name" value="PduO_Nterm"/>
    <property type="match status" value="1"/>
</dbReference>
<dbReference type="InterPro" id="IPR029499">
    <property type="entry name" value="PduO-typ"/>
</dbReference>
<dbReference type="Proteomes" id="UP000176826">
    <property type="component" value="Unassembled WGS sequence"/>
</dbReference>
<dbReference type="Pfam" id="PF01923">
    <property type="entry name" value="Cob_adeno_trans"/>
    <property type="match status" value="1"/>
</dbReference>
<sequence length="185" mass="20524">MLYTRKGDNGTTKTFGCDQRISKSSIVAEALGSLDETNSFLGLVRARTEGKSFQIGNEKIKFTDVILEVQQNLFIVQAEVAGSDKSITQEKIKKIENIVDEIEKILPPIKSFFISGATKDGAVLDIARTLARRAERRVVAAREEGNVIVSMSTLSYLNRLSSLLYALARLASHIEGREEIKPDYK</sequence>
<comment type="pathway">
    <text evidence="4">Cofactor biosynthesis; adenosylcobalamin biosynthesis; adenosylcobalamin from cob(II)yrinate a,c-diamide: step 2/7.</text>
</comment>
<keyword evidence="3 4" id="KW-0067">ATP-binding</keyword>
<keyword evidence="4" id="KW-0169">Cobalamin biosynthesis</keyword>
<comment type="similarity">
    <text evidence="4">Belongs to the Cob(I)alamin adenosyltransferase family.</text>
</comment>
<dbReference type="GO" id="GO:0008817">
    <property type="term" value="F:corrinoid adenosyltransferase activity"/>
    <property type="evidence" value="ECO:0007669"/>
    <property type="project" value="UniProtKB-UniRule"/>
</dbReference>
<organism evidence="6 7">
    <name type="scientific">Candidatus Nomurabacteria bacterium RIFCSPLOWO2_12_FULL_41_10</name>
    <dbReference type="NCBI Taxonomy" id="1801795"/>
    <lineage>
        <taxon>Bacteria</taxon>
        <taxon>Candidatus Nomuraibacteriota</taxon>
    </lineage>
</organism>
<dbReference type="InterPro" id="IPR016030">
    <property type="entry name" value="CblAdoTrfase-like"/>
</dbReference>
<evidence type="ECO:0000259" key="5">
    <source>
        <dbReference type="Pfam" id="PF01923"/>
    </source>
</evidence>
<dbReference type="PANTHER" id="PTHR12213:SF0">
    <property type="entry name" value="CORRINOID ADENOSYLTRANSFERASE MMAB"/>
    <property type="match status" value="1"/>
</dbReference>
<protein>
    <recommendedName>
        <fullName evidence="4">Corrinoid adenosyltransferase</fullName>
        <ecNumber evidence="4">2.5.1.17</ecNumber>
    </recommendedName>
    <alternativeName>
        <fullName evidence="4">Cob(II)alamin adenosyltransferase</fullName>
    </alternativeName>
    <alternativeName>
        <fullName evidence="4">Cob(II)yrinic acid a,c-diamide adenosyltransferase</fullName>
    </alternativeName>
    <alternativeName>
        <fullName evidence="4">Cobinamide/cobalamin adenosyltransferase</fullName>
    </alternativeName>
</protein>
<dbReference type="Gene3D" id="1.20.1200.10">
    <property type="entry name" value="Cobalamin adenosyltransferase-like"/>
    <property type="match status" value="1"/>
</dbReference>
<gene>
    <name evidence="6" type="ORF">A3F97_02280</name>
</gene>
<dbReference type="GO" id="GO:0005524">
    <property type="term" value="F:ATP binding"/>
    <property type="evidence" value="ECO:0007669"/>
    <property type="project" value="UniProtKB-UniRule"/>
</dbReference>
<dbReference type="PANTHER" id="PTHR12213">
    <property type="entry name" value="CORRINOID ADENOSYLTRANSFERASE"/>
    <property type="match status" value="1"/>
</dbReference>
<comment type="caution">
    <text evidence="6">The sequence shown here is derived from an EMBL/GenBank/DDBJ whole genome shotgun (WGS) entry which is preliminary data.</text>
</comment>
<feature type="domain" description="Cobalamin adenosyltransferase-like" evidence="5">
    <location>
        <begin position="2"/>
        <end position="170"/>
    </location>
</feature>
<accession>A0A1F6YB23</accession>
<keyword evidence="1 4" id="KW-0808">Transferase</keyword>
<dbReference type="EC" id="2.5.1.17" evidence="4"/>
<comment type="catalytic activity">
    <reaction evidence="4">
        <text>2 cob(II)alamin + reduced [electron-transfer flavoprotein] + 2 ATP = 2 adenosylcob(III)alamin + 2 triphosphate + oxidized [electron-transfer flavoprotein] + 3 H(+)</text>
        <dbReference type="Rhea" id="RHEA:28671"/>
        <dbReference type="Rhea" id="RHEA-COMP:10685"/>
        <dbReference type="Rhea" id="RHEA-COMP:10686"/>
        <dbReference type="ChEBI" id="CHEBI:15378"/>
        <dbReference type="ChEBI" id="CHEBI:16304"/>
        <dbReference type="ChEBI" id="CHEBI:18036"/>
        <dbReference type="ChEBI" id="CHEBI:18408"/>
        <dbReference type="ChEBI" id="CHEBI:30616"/>
        <dbReference type="ChEBI" id="CHEBI:57692"/>
        <dbReference type="ChEBI" id="CHEBI:58307"/>
        <dbReference type="EC" id="2.5.1.17"/>
    </reaction>
</comment>
<evidence type="ECO:0000313" key="7">
    <source>
        <dbReference type="Proteomes" id="UP000176826"/>
    </source>
</evidence>
<evidence type="ECO:0000256" key="3">
    <source>
        <dbReference type="ARBA" id="ARBA00022840"/>
    </source>
</evidence>
<dbReference type="GO" id="GO:0009236">
    <property type="term" value="P:cobalamin biosynthetic process"/>
    <property type="evidence" value="ECO:0007669"/>
    <property type="project" value="UniProtKB-UniRule"/>
</dbReference>
<dbReference type="SUPFAM" id="SSF89028">
    <property type="entry name" value="Cobalamin adenosyltransferase-like"/>
    <property type="match status" value="1"/>
</dbReference>
<evidence type="ECO:0000256" key="1">
    <source>
        <dbReference type="ARBA" id="ARBA00022679"/>
    </source>
</evidence>
<evidence type="ECO:0000313" key="6">
    <source>
        <dbReference type="EMBL" id="OGJ03588.1"/>
    </source>
</evidence>
<evidence type="ECO:0000256" key="4">
    <source>
        <dbReference type="RuleBase" id="RU366026"/>
    </source>
</evidence>
<dbReference type="EMBL" id="MFVT01000021">
    <property type="protein sequence ID" value="OGJ03588.1"/>
    <property type="molecule type" value="Genomic_DNA"/>
</dbReference>
<dbReference type="AlphaFoldDB" id="A0A1F6YB23"/>
<dbReference type="InterPro" id="IPR036451">
    <property type="entry name" value="CblAdoTrfase-like_sf"/>
</dbReference>